<dbReference type="PANTHER" id="PTHR11635">
    <property type="entry name" value="CAMP-DEPENDENT PROTEIN KINASE REGULATORY CHAIN"/>
    <property type="match status" value="1"/>
</dbReference>
<feature type="compositionally biased region" description="Basic and acidic residues" evidence="8">
    <location>
        <begin position="103"/>
        <end position="113"/>
    </location>
</feature>
<evidence type="ECO:0000256" key="6">
    <source>
        <dbReference type="ARBA" id="ARBA00023149"/>
    </source>
</evidence>
<accession>A0AAE0W460</accession>
<name>A0AAE0W460_9BIVA</name>
<dbReference type="PRINTS" id="PR00103">
    <property type="entry name" value="CAMPKINASE"/>
</dbReference>
<dbReference type="PANTHER" id="PTHR11635:SF152">
    <property type="entry name" value="CAMP-DEPENDENT PROTEIN KINASE TYPE I REGULATORY SUBUNIT-RELATED"/>
    <property type="match status" value="1"/>
</dbReference>
<dbReference type="InterPro" id="IPR018490">
    <property type="entry name" value="cNMP-bd_dom_sf"/>
</dbReference>
<dbReference type="PROSITE" id="PS50042">
    <property type="entry name" value="CNMP_BINDING_3"/>
    <property type="match status" value="2"/>
</dbReference>
<dbReference type="SUPFAM" id="SSF47391">
    <property type="entry name" value="Dimerization-anchoring domain of cAMP-dependent PK regulatory subunit"/>
    <property type="match status" value="1"/>
</dbReference>
<evidence type="ECO:0000256" key="2">
    <source>
        <dbReference type="ARBA" id="ARBA00022553"/>
    </source>
</evidence>
<dbReference type="Pfam" id="PF00027">
    <property type="entry name" value="cNMP_binding"/>
    <property type="match status" value="2"/>
</dbReference>
<keyword evidence="4" id="KW-0677">Repeat</keyword>
<evidence type="ECO:0000256" key="4">
    <source>
        <dbReference type="ARBA" id="ARBA00022737"/>
    </source>
</evidence>
<dbReference type="InterPro" id="IPR018488">
    <property type="entry name" value="cNMP-bd_CS"/>
</dbReference>
<dbReference type="GO" id="GO:0030552">
    <property type="term" value="F:cAMP binding"/>
    <property type="evidence" value="ECO:0007669"/>
    <property type="project" value="UniProtKB-KW"/>
</dbReference>
<dbReference type="SMART" id="SM00394">
    <property type="entry name" value="RIIa"/>
    <property type="match status" value="1"/>
</dbReference>
<protein>
    <recommendedName>
        <fullName evidence="7">cAMP-dependent protein kinase type II regulatory subunit</fullName>
    </recommendedName>
</protein>
<dbReference type="GO" id="GO:0034236">
    <property type="term" value="F:protein kinase A catalytic subunit binding"/>
    <property type="evidence" value="ECO:0007669"/>
    <property type="project" value="TreeGrafter"/>
</dbReference>
<organism evidence="10 11">
    <name type="scientific">Potamilus streckersoni</name>
    <dbReference type="NCBI Taxonomy" id="2493646"/>
    <lineage>
        <taxon>Eukaryota</taxon>
        <taxon>Metazoa</taxon>
        <taxon>Spiralia</taxon>
        <taxon>Lophotrochozoa</taxon>
        <taxon>Mollusca</taxon>
        <taxon>Bivalvia</taxon>
        <taxon>Autobranchia</taxon>
        <taxon>Heteroconchia</taxon>
        <taxon>Palaeoheterodonta</taxon>
        <taxon>Unionida</taxon>
        <taxon>Unionoidea</taxon>
        <taxon>Unionidae</taxon>
        <taxon>Ambleminae</taxon>
        <taxon>Lampsilini</taxon>
        <taxon>Potamilus</taxon>
    </lineage>
</organism>
<dbReference type="InterPro" id="IPR014710">
    <property type="entry name" value="RmlC-like_jellyroll"/>
</dbReference>
<keyword evidence="2" id="KW-0597">Phosphoprotein</keyword>
<dbReference type="GO" id="GO:0004862">
    <property type="term" value="F:cAMP-dependent protein kinase inhibitor activity"/>
    <property type="evidence" value="ECO:0007669"/>
    <property type="project" value="TreeGrafter"/>
</dbReference>
<feature type="domain" description="Cyclic nucleotide-binding" evidence="9">
    <location>
        <begin position="248"/>
        <end position="368"/>
    </location>
</feature>
<dbReference type="SMART" id="SM00100">
    <property type="entry name" value="cNMP"/>
    <property type="match status" value="2"/>
</dbReference>
<dbReference type="InterPro" id="IPR050503">
    <property type="entry name" value="cAMP-dep_PK_reg_su-like"/>
</dbReference>
<dbReference type="InterPro" id="IPR000595">
    <property type="entry name" value="cNMP-bd_dom"/>
</dbReference>
<keyword evidence="3" id="KW-0116">cAMP-binding</keyword>
<comment type="caution">
    <text evidence="10">The sequence shown here is derived from an EMBL/GenBank/DDBJ whole genome shotgun (WGS) entry which is preliminary data.</text>
</comment>
<reference evidence="10" key="3">
    <citation type="submission" date="2023-05" db="EMBL/GenBank/DDBJ databases">
        <authorList>
            <person name="Smith C.H."/>
        </authorList>
    </citation>
    <scope>NUCLEOTIDE SEQUENCE</scope>
    <source>
        <strain evidence="10">CHS0354</strain>
        <tissue evidence="10">Mantle</tissue>
    </source>
</reference>
<feature type="region of interest" description="Disordered" evidence="8">
    <location>
        <begin position="64"/>
        <end position="113"/>
    </location>
</feature>
<feature type="compositionally biased region" description="Basic residues" evidence="8">
    <location>
        <begin position="75"/>
        <end position="84"/>
    </location>
</feature>
<sequence>MTRNALNLEIPDGLGDLLRDFTVAVLRERPSDLYDFAVDYFTKVRENRRPKSVPMYVIVGEEEAGEPDRECFKPKSQRMNRYGRRQSVSAERYDPEQDESDDERIVHPKSDEQRERLTEAVSGILLFRSLEPEQMQDVLDAMFETSVSPGEYVIRQGDDGDNFYVIDHGIYDVFVDVNGEQKRVHRFDNKGSFGELALLYNMPRSASVVAVTEGSLWAMDRNSFRRIVLKSAFKKRKMYEELLENVTILKSLEQYERMNLADALASKTYEDGECIIKQDDDADGMFFLEQGQILVTIIKPNGEEEKIGLHSKGKYFGELALINNAPRSANVYAVGKVKVAFLERESFERLLGPCLEIMKRNSELYKQYAENVK</sequence>
<keyword evidence="6" id="KW-0114">cAMP</keyword>
<gene>
    <name evidence="10" type="ORF">CHS0354_033543</name>
</gene>
<proteinExistence type="inferred from homology"/>
<dbReference type="PROSITE" id="PS00889">
    <property type="entry name" value="CNMP_BINDING_2"/>
    <property type="match status" value="2"/>
</dbReference>
<dbReference type="SUPFAM" id="SSF51206">
    <property type="entry name" value="cAMP-binding domain-like"/>
    <property type="match status" value="2"/>
</dbReference>
<evidence type="ECO:0000256" key="5">
    <source>
        <dbReference type="ARBA" id="ARBA00022741"/>
    </source>
</evidence>
<evidence type="ECO:0000256" key="8">
    <source>
        <dbReference type="SAM" id="MobiDB-lite"/>
    </source>
</evidence>
<reference evidence="10" key="1">
    <citation type="journal article" date="2021" name="Genome Biol. Evol.">
        <title>A High-Quality Reference Genome for a Parasitic Bivalve with Doubly Uniparental Inheritance (Bivalvia: Unionida).</title>
        <authorList>
            <person name="Smith C.H."/>
        </authorList>
    </citation>
    <scope>NUCLEOTIDE SEQUENCE</scope>
    <source>
        <strain evidence="10">CHS0354</strain>
    </source>
</reference>
<feature type="domain" description="Cyclic nucleotide-binding" evidence="9">
    <location>
        <begin position="126"/>
        <end position="245"/>
    </location>
</feature>
<dbReference type="Gene3D" id="1.20.890.10">
    <property type="entry name" value="cAMP-dependent protein kinase regulatory subunit, dimerization-anchoring domain"/>
    <property type="match status" value="1"/>
</dbReference>
<keyword evidence="5" id="KW-0547">Nucleotide-binding</keyword>
<reference evidence="10" key="2">
    <citation type="journal article" date="2021" name="Genome Biol. Evol.">
        <title>Developing a high-quality reference genome for a parasitic bivalve with doubly uniparental inheritance (Bivalvia: Unionida).</title>
        <authorList>
            <person name="Smith C.H."/>
        </authorList>
    </citation>
    <scope>NUCLEOTIDE SEQUENCE</scope>
    <source>
        <strain evidence="10">CHS0354</strain>
        <tissue evidence="10">Mantle</tissue>
    </source>
</reference>
<evidence type="ECO:0000256" key="3">
    <source>
        <dbReference type="ARBA" id="ARBA00022566"/>
    </source>
</evidence>
<dbReference type="PROSITE" id="PS00888">
    <property type="entry name" value="CNMP_BINDING_1"/>
    <property type="match status" value="1"/>
</dbReference>
<evidence type="ECO:0000259" key="9">
    <source>
        <dbReference type="PROSITE" id="PS50042"/>
    </source>
</evidence>
<dbReference type="FunFam" id="2.60.120.10:FF:000017">
    <property type="entry name" value="cAMP-dependent protein kinase type II regulatory subunit"/>
    <property type="match status" value="1"/>
</dbReference>
<dbReference type="InterPro" id="IPR003117">
    <property type="entry name" value="cAMP_dep_PK_reg_su_I/II_a/b"/>
</dbReference>
<dbReference type="AlphaFoldDB" id="A0AAE0W460"/>
<dbReference type="FunFam" id="2.60.120.10:FF:000108">
    <property type="entry name" value="cAMP-dependent protein kinase type II regulatory subunit"/>
    <property type="match status" value="1"/>
</dbReference>
<dbReference type="GO" id="GO:0005829">
    <property type="term" value="C:cytosol"/>
    <property type="evidence" value="ECO:0007669"/>
    <property type="project" value="TreeGrafter"/>
</dbReference>
<dbReference type="CDD" id="cd00038">
    <property type="entry name" value="CAP_ED"/>
    <property type="match status" value="2"/>
</dbReference>
<dbReference type="CDD" id="cd12099">
    <property type="entry name" value="DD_RII_PKA"/>
    <property type="match status" value="1"/>
</dbReference>
<evidence type="ECO:0000313" key="11">
    <source>
        <dbReference type="Proteomes" id="UP001195483"/>
    </source>
</evidence>
<dbReference type="Pfam" id="PF02197">
    <property type="entry name" value="RIIa"/>
    <property type="match status" value="1"/>
</dbReference>
<dbReference type="GO" id="GO:0005952">
    <property type="term" value="C:cAMP-dependent protein kinase complex"/>
    <property type="evidence" value="ECO:0007669"/>
    <property type="project" value="InterPro"/>
</dbReference>
<comment type="similarity">
    <text evidence="1">Belongs to the cAMP-dependent kinase regulatory chain family.</text>
</comment>
<evidence type="ECO:0000256" key="7">
    <source>
        <dbReference type="ARBA" id="ARBA00067959"/>
    </source>
</evidence>
<evidence type="ECO:0000313" key="10">
    <source>
        <dbReference type="EMBL" id="KAK3601423.1"/>
    </source>
</evidence>
<keyword evidence="11" id="KW-1185">Reference proteome</keyword>
<dbReference type="Proteomes" id="UP001195483">
    <property type="component" value="Unassembled WGS sequence"/>
</dbReference>
<evidence type="ECO:0000256" key="1">
    <source>
        <dbReference type="ARBA" id="ARBA00005753"/>
    </source>
</evidence>
<dbReference type="Gene3D" id="2.60.120.10">
    <property type="entry name" value="Jelly Rolls"/>
    <property type="match status" value="2"/>
</dbReference>
<dbReference type="FunFam" id="1.20.890.10:FF:000002">
    <property type="entry name" value="cAMP-dependent protein kinase type II-alpha regulatory subunit"/>
    <property type="match status" value="1"/>
</dbReference>
<dbReference type="EMBL" id="JAEAOA010001967">
    <property type="protein sequence ID" value="KAK3601423.1"/>
    <property type="molecule type" value="Genomic_DNA"/>
</dbReference>